<evidence type="ECO:0000313" key="3">
    <source>
        <dbReference type="EMBL" id="KAK8722082.1"/>
    </source>
</evidence>
<reference evidence="3 4" key="1">
    <citation type="journal article" date="2024" name="BMC Genomics">
        <title>Genome assembly of redclaw crayfish (Cherax quadricarinatus) provides insights into its immune adaptation and hypoxia tolerance.</title>
        <authorList>
            <person name="Liu Z."/>
            <person name="Zheng J."/>
            <person name="Li H."/>
            <person name="Fang K."/>
            <person name="Wang S."/>
            <person name="He J."/>
            <person name="Zhou D."/>
            <person name="Weng S."/>
            <person name="Chi M."/>
            <person name="Gu Z."/>
            <person name="He J."/>
            <person name="Li F."/>
            <person name="Wang M."/>
        </authorList>
    </citation>
    <scope>NUCLEOTIDE SEQUENCE [LARGE SCALE GENOMIC DNA]</scope>
    <source>
        <strain evidence="3">ZL_2023a</strain>
    </source>
</reference>
<keyword evidence="4" id="KW-1185">Reference proteome</keyword>
<protein>
    <recommendedName>
        <fullName evidence="2">FACT complex subunit SPT16 C-terminal domain-containing protein</fullName>
    </recommendedName>
</protein>
<name>A0AAW0VYP1_CHEQU</name>
<evidence type="ECO:0000259" key="2">
    <source>
        <dbReference type="Pfam" id="PF21091"/>
    </source>
</evidence>
<comment type="caution">
    <text evidence="3">The sequence shown here is derived from an EMBL/GenBank/DDBJ whole genome shotgun (WGS) entry which is preliminary data.</text>
</comment>
<gene>
    <name evidence="3" type="ORF">OTU49_012467</name>
</gene>
<dbReference type="Pfam" id="PF21091">
    <property type="entry name" value="SPT16_C"/>
    <property type="match status" value="1"/>
</dbReference>
<dbReference type="Proteomes" id="UP001445076">
    <property type="component" value="Unassembled WGS sequence"/>
</dbReference>
<feature type="region of interest" description="Disordered" evidence="1">
    <location>
        <begin position="1"/>
        <end position="89"/>
    </location>
</feature>
<dbReference type="InterPro" id="IPR048969">
    <property type="entry name" value="FACT_SPT16_C"/>
</dbReference>
<proteinExistence type="predicted"/>
<feature type="compositionally biased region" description="Polar residues" evidence="1">
    <location>
        <begin position="69"/>
        <end position="89"/>
    </location>
</feature>
<dbReference type="AlphaFoldDB" id="A0AAW0VYP1"/>
<evidence type="ECO:0000313" key="4">
    <source>
        <dbReference type="Proteomes" id="UP001445076"/>
    </source>
</evidence>
<feature type="compositionally biased region" description="Basic and acidic residues" evidence="1">
    <location>
        <begin position="43"/>
        <end position="52"/>
    </location>
</feature>
<organism evidence="3 4">
    <name type="scientific">Cherax quadricarinatus</name>
    <name type="common">Australian red claw crayfish</name>
    <dbReference type="NCBI Taxonomy" id="27406"/>
    <lineage>
        <taxon>Eukaryota</taxon>
        <taxon>Metazoa</taxon>
        <taxon>Ecdysozoa</taxon>
        <taxon>Arthropoda</taxon>
        <taxon>Crustacea</taxon>
        <taxon>Multicrustacea</taxon>
        <taxon>Malacostraca</taxon>
        <taxon>Eumalacostraca</taxon>
        <taxon>Eucarida</taxon>
        <taxon>Decapoda</taxon>
        <taxon>Pleocyemata</taxon>
        <taxon>Astacidea</taxon>
        <taxon>Parastacoidea</taxon>
        <taxon>Parastacidae</taxon>
        <taxon>Cherax</taxon>
    </lineage>
</organism>
<feature type="domain" description="FACT complex subunit SPT16 C-terminal" evidence="2">
    <location>
        <begin position="2"/>
        <end position="40"/>
    </location>
</feature>
<dbReference type="EMBL" id="JARKIK010000097">
    <property type="protein sequence ID" value="KAK8722082.1"/>
    <property type="molecule type" value="Genomic_DNA"/>
</dbReference>
<accession>A0AAW0VYP1</accession>
<feature type="compositionally biased region" description="Basic and acidic residues" evidence="1">
    <location>
        <begin position="7"/>
        <end position="35"/>
    </location>
</feature>
<evidence type="ECO:0000256" key="1">
    <source>
        <dbReference type="SAM" id="MobiDB-lite"/>
    </source>
</evidence>
<sequence length="155" mass="17593">DLGSSEESGKDWSDLEREAAEADKDANEFQDEYTKQNKKKGGNYRDKYNDRKRLNRKSSLKLGKDKRTTPSINRPNMTVASTNPRTNPPTVLHTSRHLIKVPTNLQARTKIDTQTAVASTQIRRGLETTLVIAVIARRARNKCGWIMVPNNLFLL</sequence>
<feature type="non-terminal residue" evidence="3">
    <location>
        <position position="1"/>
    </location>
</feature>